<evidence type="ECO:0000313" key="1">
    <source>
        <dbReference type="EMBL" id="VTR55322.1"/>
    </source>
</evidence>
<reference evidence="1" key="1">
    <citation type="submission" date="2019-05" db="EMBL/GenBank/DDBJ databases">
        <authorList>
            <consortium name="Pathogen Informatics"/>
        </authorList>
    </citation>
    <scope>NUCLEOTIDE SEQUENCE [LARGE SCALE GENOMIC DNA]</scope>
    <source>
        <strain evidence="1">NCTC12965</strain>
    </source>
</reference>
<dbReference type="PANTHER" id="PTHR45011">
    <property type="entry name" value="DAP3-BINDING CELL DEATH ENHANCER 1"/>
    <property type="match status" value="1"/>
</dbReference>
<sequence>MFLTVRQFFILGIIFLWWSTSALASYEEGRKAYGNGNYAEALKQFQPLAQQGDAYAQHSLGTMYSNGYGVAKDDVQAIEWYRKAAEQGFSYAQFNLGVMYDYGAGIAEDLAQAVVWYRKAADQGLADAQYSLGVMYATGRGIAKDHVQAMAWFHKAANQKFDKAQYALGYKYANGDGVEKDEATAVFWLRKAANQGYISAKKALEEIKAKEDMSITPSLPKPTEVKAAIQRAVDFIDIETFDAKLLIISKLRAADVINVPGCVYESKRKVNCIVQLDFGMNNVMYMQLPLEYRYSHWEAPILEKVGQENVANPSVPSPTVEQATTGA</sequence>
<name>A0A4U9W8W1_SERFO</name>
<dbReference type="Gene3D" id="1.25.40.10">
    <property type="entry name" value="Tetratricopeptide repeat domain"/>
    <property type="match status" value="1"/>
</dbReference>
<dbReference type="AlphaFoldDB" id="A0A4U9W8W1"/>
<keyword evidence="1" id="KW-0378">Hydrolase</keyword>
<dbReference type="SUPFAM" id="SSF81901">
    <property type="entry name" value="HCP-like"/>
    <property type="match status" value="1"/>
</dbReference>
<dbReference type="EMBL" id="CABEEZ010000133">
    <property type="protein sequence ID" value="VTR55322.1"/>
    <property type="molecule type" value="Genomic_DNA"/>
</dbReference>
<dbReference type="PANTHER" id="PTHR45011:SF1">
    <property type="entry name" value="DAP3-BINDING CELL DEATH ENHANCER 1"/>
    <property type="match status" value="1"/>
</dbReference>
<proteinExistence type="predicted"/>
<dbReference type="InterPro" id="IPR052748">
    <property type="entry name" value="ISR_Activator"/>
</dbReference>
<dbReference type="InterPro" id="IPR006597">
    <property type="entry name" value="Sel1-like"/>
</dbReference>
<organism evidence="1">
    <name type="scientific">Serratia fonticola</name>
    <dbReference type="NCBI Taxonomy" id="47917"/>
    <lineage>
        <taxon>Bacteria</taxon>
        <taxon>Pseudomonadati</taxon>
        <taxon>Pseudomonadota</taxon>
        <taxon>Gammaproteobacteria</taxon>
        <taxon>Enterobacterales</taxon>
        <taxon>Yersiniaceae</taxon>
        <taxon>Serratia</taxon>
    </lineage>
</organism>
<dbReference type="EC" id="3.5.2.6" evidence="1"/>
<dbReference type="InterPro" id="IPR011990">
    <property type="entry name" value="TPR-like_helical_dom_sf"/>
</dbReference>
<dbReference type="GO" id="GO:0008800">
    <property type="term" value="F:beta-lactamase activity"/>
    <property type="evidence" value="ECO:0007669"/>
    <property type="project" value="UniProtKB-EC"/>
</dbReference>
<dbReference type="Pfam" id="PF08238">
    <property type="entry name" value="Sel1"/>
    <property type="match status" value="4"/>
</dbReference>
<protein>
    <submittedName>
        <fullName evidence="1">Beta-lactamase hcpA</fullName>
        <ecNumber evidence="1">3.5.2.6</ecNumber>
    </submittedName>
</protein>
<dbReference type="SMART" id="SM00671">
    <property type="entry name" value="SEL1"/>
    <property type="match status" value="4"/>
</dbReference>
<accession>A0A4U9W8W1</accession>
<gene>
    <name evidence="1" type="primary">hcpA_4</name>
    <name evidence="1" type="ORF">NCTC12965_06945</name>
</gene>